<dbReference type="Gene3D" id="1.10.260.40">
    <property type="entry name" value="lambda repressor-like DNA-binding domains"/>
    <property type="match status" value="1"/>
</dbReference>
<organism evidence="5 6">
    <name type="scientific">Marinactinospora rubrisoli</name>
    <dbReference type="NCBI Taxonomy" id="2715399"/>
    <lineage>
        <taxon>Bacteria</taxon>
        <taxon>Bacillati</taxon>
        <taxon>Actinomycetota</taxon>
        <taxon>Actinomycetes</taxon>
        <taxon>Streptosporangiales</taxon>
        <taxon>Nocardiopsidaceae</taxon>
        <taxon>Marinactinospora</taxon>
    </lineage>
</organism>
<dbReference type="InterPro" id="IPR028082">
    <property type="entry name" value="Peripla_BP_I"/>
</dbReference>
<dbReference type="Gene3D" id="3.40.50.2300">
    <property type="match status" value="2"/>
</dbReference>
<comment type="caution">
    <text evidence="5">The sequence shown here is derived from an EMBL/GenBank/DDBJ whole genome shotgun (WGS) entry which is preliminary data.</text>
</comment>
<proteinExistence type="predicted"/>
<dbReference type="PANTHER" id="PTHR30146">
    <property type="entry name" value="LACI-RELATED TRANSCRIPTIONAL REPRESSOR"/>
    <property type="match status" value="1"/>
</dbReference>
<evidence type="ECO:0000256" key="3">
    <source>
        <dbReference type="ARBA" id="ARBA00023163"/>
    </source>
</evidence>
<dbReference type="Pfam" id="PF13377">
    <property type="entry name" value="Peripla_BP_3"/>
    <property type="match status" value="1"/>
</dbReference>
<dbReference type="PROSITE" id="PS50932">
    <property type="entry name" value="HTH_LACI_2"/>
    <property type="match status" value="1"/>
</dbReference>
<protein>
    <submittedName>
        <fullName evidence="5">LacI family DNA-binding transcriptional regulator</fullName>
    </submittedName>
</protein>
<dbReference type="Proteomes" id="UP001596540">
    <property type="component" value="Unassembled WGS sequence"/>
</dbReference>
<evidence type="ECO:0000256" key="1">
    <source>
        <dbReference type="ARBA" id="ARBA00023015"/>
    </source>
</evidence>
<keyword evidence="3" id="KW-0804">Transcription</keyword>
<dbReference type="CDD" id="cd06267">
    <property type="entry name" value="PBP1_LacI_sugar_binding-like"/>
    <property type="match status" value="1"/>
</dbReference>
<dbReference type="SUPFAM" id="SSF53822">
    <property type="entry name" value="Periplasmic binding protein-like I"/>
    <property type="match status" value="1"/>
</dbReference>
<gene>
    <name evidence="5" type="ORF">ACFQRF_15315</name>
</gene>
<dbReference type="InterPro" id="IPR000843">
    <property type="entry name" value="HTH_LacI"/>
</dbReference>
<dbReference type="SMART" id="SM00354">
    <property type="entry name" value="HTH_LACI"/>
    <property type="match status" value="1"/>
</dbReference>
<dbReference type="Pfam" id="PF00356">
    <property type="entry name" value="LacI"/>
    <property type="match status" value="1"/>
</dbReference>
<dbReference type="SUPFAM" id="SSF47413">
    <property type="entry name" value="lambda repressor-like DNA-binding domains"/>
    <property type="match status" value="1"/>
</dbReference>
<evidence type="ECO:0000259" key="4">
    <source>
        <dbReference type="PROSITE" id="PS50932"/>
    </source>
</evidence>
<sequence length="324" mass="33680">MRSPARRATSADVARAAGVSRTTVSFVLNNKPGQSIPEETRRRVLEAARSLDYRPHASARSLAAGRSDVVLLSISQLPIPANISRFAEECATTLAERGLTMVLHLDVQGRPLADVCASVDASAVVAMGDLPPETTAALRRTGVAVVLSVGGDSAAAHRDVGRLQAEHLIERGHRRLGYALAGQRVPRAMASEQLLGVEEACAAVGAEPPTVLSVAPRPADAARAVALWRDRSVTAVAAYNDETALAVLAGMRELGLTAPDDLAVIGADDIRAASLVTPPLTTVAFDLSNAARHLAEVVASALAGGEARPAEVSSGPRVVRRESA</sequence>
<keyword evidence="1" id="KW-0805">Transcription regulation</keyword>
<accession>A0ABW2KIA5</accession>
<dbReference type="InterPro" id="IPR046335">
    <property type="entry name" value="LacI/GalR-like_sensor"/>
</dbReference>
<evidence type="ECO:0000256" key="2">
    <source>
        <dbReference type="ARBA" id="ARBA00023125"/>
    </source>
</evidence>
<evidence type="ECO:0000313" key="6">
    <source>
        <dbReference type="Proteomes" id="UP001596540"/>
    </source>
</evidence>
<name>A0ABW2KIA5_9ACTN</name>
<dbReference type="CDD" id="cd01392">
    <property type="entry name" value="HTH_LacI"/>
    <property type="match status" value="1"/>
</dbReference>
<dbReference type="GO" id="GO:0003677">
    <property type="term" value="F:DNA binding"/>
    <property type="evidence" value="ECO:0007669"/>
    <property type="project" value="UniProtKB-KW"/>
</dbReference>
<evidence type="ECO:0000313" key="5">
    <source>
        <dbReference type="EMBL" id="MFC7329108.1"/>
    </source>
</evidence>
<feature type="domain" description="HTH lacI-type" evidence="4">
    <location>
        <begin position="8"/>
        <end position="64"/>
    </location>
</feature>
<dbReference type="PANTHER" id="PTHR30146:SF153">
    <property type="entry name" value="LACTOSE OPERON REPRESSOR"/>
    <property type="match status" value="1"/>
</dbReference>
<keyword evidence="2 5" id="KW-0238">DNA-binding</keyword>
<reference evidence="6" key="1">
    <citation type="journal article" date="2019" name="Int. J. Syst. Evol. Microbiol.">
        <title>The Global Catalogue of Microorganisms (GCM) 10K type strain sequencing project: providing services to taxonomists for standard genome sequencing and annotation.</title>
        <authorList>
            <consortium name="The Broad Institute Genomics Platform"/>
            <consortium name="The Broad Institute Genome Sequencing Center for Infectious Disease"/>
            <person name="Wu L."/>
            <person name="Ma J."/>
        </authorList>
    </citation>
    <scope>NUCLEOTIDE SEQUENCE [LARGE SCALE GENOMIC DNA]</scope>
    <source>
        <strain evidence="6">CGMCC 4.7382</strain>
    </source>
</reference>
<dbReference type="EMBL" id="JBHTBH010000007">
    <property type="protein sequence ID" value="MFC7329108.1"/>
    <property type="molecule type" value="Genomic_DNA"/>
</dbReference>
<dbReference type="RefSeq" id="WP_379871771.1">
    <property type="nucleotide sequence ID" value="NZ_JBHTBH010000007.1"/>
</dbReference>
<keyword evidence="6" id="KW-1185">Reference proteome</keyword>
<dbReference type="InterPro" id="IPR010982">
    <property type="entry name" value="Lambda_DNA-bd_dom_sf"/>
</dbReference>